<evidence type="ECO:0000313" key="9">
    <source>
        <dbReference type="EMBL" id="MBM9510223.1"/>
    </source>
</evidence>
<dbReference type="SUPFAM" id="SSF49503">
    <property type="entry name" value="Cupredoxins"/>
    <property type="match status" value="3"/>
</dbReference>
<keyword evidence="1" id="KW-0479">Metal-binding</keyword>
<name>A0ABS2U3N8_9ACTN</name>
<dbReference type="CDD" id="cd13870">
    <property type="entry name" value="CuRO_2_CopA_like_1"/>
    <property type="match status" value="1"/>
</dbReference>
<dbReference type="PANTHER" id="PTHR11709">
    <property type="entry name" value="MULTI-COPPER OXIDASE"/>
    <property type="match status" value="1"/>
</dbReference>
<dbReference type="PANTHER" id="PTHR11709:SF394">
    <property type="entry name" value="FI03373P-RELATED"/>
    <property type="match status" value="1"/>
</dbReference>
<keyword evidence="3" id="KW-0186">Copper</keyword>
<dbReference type="InterPro" id="IPR033138">
    <property type="entry name" value="Cu_oxidase_CS"/>
</dbReference>
<dbReference type="InterPro" id="IPR045087">
    <property type="entry name" value="Cu-oxidase_fam"/>
</dbReference>
<evidence type="ECO:0000256" key="4">
    <source>
        <dbReference type="SAM" id="MobiDB-lite"/>
    </source>
</evidence>
<dbReference type="InterPro" id="IPR034279">
    <property type="entry name" value="CuRO_3_CopA"/>
</dbReference>
<accession>A0ABS2U3N8</accession>
<feature type="region of interest" description="Disordered" evidence="4">
    <location>
        <begin position="27"/>
        <end position="55"/>
    </location>
</feature>
<comment type="caution">
    <text evidence="9">The sequence shown here is derived from an EMBL/GenBank/DDBJ whole genome shotgun (WGS) entry which is preliminary data.</text>
</comment>
<feature type="chain" id="PRO_5046782403" evidence="5">
    <location>
        <begin position="26"/>
        <end position="521"/>
    </location>
</feature>
<dbReference type="PROSITE" id="PS00079">
    <property type="entry name" value="MULTICOPPER_OXIDASE1"/>
    <property type="match status" value="1"/>
</dbReference>
<dbReference type="Gene3D" id="2.60.40.420">
    <property type="entry name" value="Cupredoxins - blue copper proteins"/>
    <property type="match status" value="2"/>
</dbReference>
<dbReference type="InterPro" id="IPR011707">
    <property type="entry name" value="Cu-oxidase-like_N"/>
</dbReference>
<evidence type="ECO:0000259" key="7">
    <source>
        <dbReference type="Pfam" id="PF07731"/>
    </source>
</evidence>
<dbReference type="InterPro" id="IPR011706">
    <property type="entry name" value="Cu-oxidase_C"/>
</dbReference>
<evidence type="ECO:0000313" key="10">
    <source>
        <dbReference type="Proteomes" id="UP000749040"/>
    </source>
</evidence>
<dbReference type="InterPro" id="IPR002355">
    <property type="entry name" value="Cu_oxidase_Cu_BS"/>
</dbReference>
<dbReference type="EMBL" id="JADKYB010000033">
    <property type="protein sequence ID" value="MBM9510223.1"/>
    <property type="molecule type" value="Genomic_DNA"/>
</dbReference>
<keyword evidence="5" id="KW-0732">Signal</keyword>
<evidence type="ECO:0000256" key="3">
    <source>
        <dbReference type="ARBA" id="ARBA00023008"/>
    </source>
</evidence>
<dbReference type="InterPro" id="IPR001117">
    <property type="entry name" value="Cu-oxidase_2nd"/>
</dbReference>
<reference evidence="9 10" key="1">
    <citation type="submission" date="2021-01" db="EMBL/GenBank/DDBJ databases">
        <title>Streptomyces acididurans sp. nov., isolated from a peat swamp forest soil.</title>
        <authorList>
            <person name="Chantavorakit T."/>
            <person name="Duangmal K."/>
        </authorList>
    </citation>
    <scope>NUCLEOTIDE SEQUENCE [LARGE SCALE GENOMIC DNA]</scope>
    <source>
        <strain evidence="9 10">KK5PA1</strain>
    </source>
</reference>
<protein>
    <submittedName>
        <fullName evidence="9">Multicopper oxidase family protein</fullName>
    </submittedName>
</protein>
<dbReference type="CDD" id="cd13861">
    <property type="entry name" value="CuRO_1_CumA_like"/>
    <property type="match status" value="1"/>
</dbReference>
<dbReference type="InterPro" id="IPR008972">
    <property type="entry name" value="Cupredoxin"/>
</dbReference>
<feature type="region of interest" description="Disordered" evidence="4">
    <location>
        <begin position="217"/>
        <end position="254"/>
    </location>
</feature>
<feature type="domain" description="Plastocyanin-like" evidence="7">
    <location>
        <begin position="403"/>
        <end position="516"/>
    </location>
</feature>
<feature type="signal peptide" evidence="5">
    <location>
        <begin position="1"/>
        <end position="25"/>
    </location>
</feature>
<proteinExistence type="predicted"/>
<gene>
    <name evidence="9" type="ORF">ITX44_37835</name>
</gene>
<dbReference type="PROSITE" id="PS00080">
    <property type="entry name" value="MULTICOPPER_OXIDASE2"/>
    <property type="match status" value="1"/>
</dbReference>
<feature type="compositionally biased region" description="Gly residues" evidence="4">
    <location>
        <begin position="225"/>
        <end position="239"/>
    </location>
</feature>
<dbReference type="Pfam" id="PF07732">
    <property type="entry name" value="Cu-oxidase_3"/>
    <property type="match status" value="1"/>
</dbReference>
<feature type="domain" description="Plastocyanin-like" evidence="8">
    <location>
        <begin position="71"/>
        <end position="178"/>
    </location>
</feature>
<dbReference type="InterPro" id="IPR006311">
    <property type="entry name" value="TAT_signal"/>
</dbReference>
<keyword evidence="10" id="KW-1185">Reference proteome</keyword>
<evidence type="ECO:0000256" key="5">
    <source>
        <dbReference type="SAM" id="SignalP"/>
    </source>
</evidence>
<evidence type="ECO:0000256" key="1">
    <source>
        <dbReference type="ARBA" id="ARBA00022723"/>
    </source>
</evidence>
<dbReference type="RefSeq" id="WP_205363984.1">
    <property type="nucleotide sequence ID" value="NZ_JADKYB010000033.1"/>
</dbReference>
<dbReference type="Proteomes" id="UP000749040">
    <property type="component" value="Unassembled WGS sequence"/>
</dbReference>
<evidence type="ECO:0000256" key="2">
    <source>
        <dbReference type="ARBA" id="ARBA00023002"/>
    </source>
</evidence>
<feature type="domain" description="Plastocyanin-like" evidence="6">
    <location>
        <begin position="265"/>
        <end position="364"/>
    </location>
</feature>
<dbReference type="PROSITE" id="PS51318">
    <property type="entry name" value="TAT"/>
    <property type="match status" value="1"/>
</dbReference>
<organism evidence="9 10">
    <name type="scientific">Actinacidiphila acididurans</name>
    <dbReference type="NCBI Taxonomy" id="2784346"/>
    <lineage>
        <taxon>Bacteria</taxon>
        <taxon>Bacillati</taxon>
        <taxon>Actinomycetota</taxon>
        <taxon>Actinomycetes</taxon>
        <taxon>Kitasatosporales</taxon>
        <taxon>Streptomycetaceae</taxon>
        <taxon>Actinacidiphila</taxon>
    </lineage>
</organism>
<keyword evidence="2" id="KW-0560">Oxidoreductase</keyword>
<dbReference type="Pfam" id="PF00394">
    <property type="entry name" value="Cu-oxidase"/>
    <property type="match status" value="1"/>
</dbReference>
<sequence>MNGIDRRSVLLAGLGVAAGAGTLGAAGPDTTAAPHPDPTAAAAPAPAGTTGTTGQERRVQLGAAPATVDLGAGITTQTWAFDGLVPGRELRLTAGDTLVAELANRLPDPAGTAVHWHGLAVPNAMDGAPPVTQRAVGPGQTFTYRFTAATPGTYFFHPHIGVQLDRGLYGALIIEDPHEPLAYDDEWVVVIDDWLDGINGATPDQVLADLTTSAGASTMADGMRDGGPGTSTGRPGGQSGAASSGQSGGTGLLGSPGGSVTYPYHLINGRVPADPAVYTGTAGHRVRLRLVNAGSDTAYRVALGGHRMTVTHTDGYPVEHLDTDAILVAMGERYDVLVTLGDGVFPLVAQAEGKTGSALALIRTGAGAAPAADVRPAELSRNLLTAHRLSAAGDVRLPTRPDDVTYQVRLTGSMARYDWSINDRRFDMADPTANPFQVAKGQRVRLDFANRSDMWHPMHLHGHTFQLGTAGTGARKDTVAVLPRRTISVRLDADNPGKWMLHCHNVYHGETGMMSLLTYTT</sequence>
<dbReference type="CDD" id="cd13896">
    <property type="entry name" value="CuRO_3_CopA"/>
    <property type="match status" value="1"/>
</dbReference>
<evidence type="ECO:0000259" key="8">
    <source>
        <dbReference type="Pfam" id="PF07732"/>
    </source>
</evidence>
<feature type="compositionally biased region" description="Low complexity" evidence="4">
    <location>
        <begin position="27"/>
        <end position="54"/>
    </location>
</feature>
<evidence type="ECO:0000259" key="6">
    <source>
        <dbReference type="Pfam" id="PF00394"/>
    </source>
</evidence>
<dbReference type="Pfam" id="PF07731">
    <property type="entry name" value="Cu-oxidase_2"/>
    <property type="match status" value="1"/>
</dbReference>